<reference evidence="1 2" key="1">
    <citation type="submission" date="2021-06" db="EMBL/GenBank/DDBJ databases">
        <authorList>
            <person name="Palmer J.M."/>
        </authorList>
    </citation>
    <scope>NUCLEOTIDE SEQUENCE [LARGE SCALE GENOMIC DNA]</scope>
    <source>
        <strain evidence="1 2">XC_2019</strain>
        <tissue evidence="1">Muscle</tissue>
    </source>
</reference>
<accession>A0ABV0QKP1</accession>
<evidence type="ECO:0000313" key="2">
    <source>
        <dbReference type="Proteomes" id="UP001434883"/>
    </source>
</evidence>
<gene>
    <name evidence="1" type="ORF">XENOCAPTIV_023255</name>
</gene>
<proteinExistence type="predicted"/>
<organism evidence="1 2">
    <name type="scientific">Xenoophorus captivus</name>
    <dbReference type="NCBI Taxonomy" id="1517983"/>
    <lineage>
        <taxon>Eukaryota</taxon>
        <taxon>Metazoa</taxon>
        <taxon>Chordata</taxon>
        <taxon>Craniata</taxon>
        <taxon>Vertebrata</taxon>
        <taxon>Euteleostomi</taxon>
        <taxon>Actinopterygii</taxon>
        <taxon>Neopterygii</taxon>
        <taxon>Teleostei</taxon>
        <taxon>Neoteleostei</taxon>
        <taxon>Acanthomorphata</taxon>
        <taxon>Ovalentaria</taxon>
        <taxon>Atherinomorphae</taxon>
        <taxon>Cyprinodontiformes</taxon>
        <taxon>Goodeidae</taxon>
        <taxon>Xenoophorus</taxon>
    </lineage>
</organism>
<protein>
    <submittedName>
        <fullName evidence="1">Uncharacterized protein</fullName>
    </submittedName>
</protein>
<keyword evidence="2" id="KW-1185">Reference proteome</keyword>
<evidence type="ECO:0000313" key="1">
    <source>
        <dbReference type="EMBL" id="MEQ2196380.1"/>
    </source>
</evidence>
<name>A0ABV0QKP1_9TELE</name>
<comment type="caution">
    <text evidence="1">The sequence shown here is derived from an EMBL/GenBank/DDBJ whole genome shotgun (WGS) entry which is preliminary data.</text>
</comment>
<dbReference type="Proteomes" id="UP001434883">
    <property type="component" value="Unassembled WGS sequence"/>
</dbReference>
<sequence length="119" mass="12687">MVSLSSCRSLFLINSPLHFLRGVQGVAQGPYAALRILLFGPRLQFKSGLQAQEVDGDFSTLEATQSQSFSTLLPSWVTGKLVPISSSLWAGGGVHPGQVARPSQGSNTKYSSLFVSAFI</sequence>
<dbReference type="EMBL" id="JAHRIN010016858">
    <property type="protein sequence ID" value="MEQ2196380.1"/>
    <property type="molecule type" value="Genomic_DNA"/>
</dbReference>